<gene>
    <name evidence="2" type="ORF">SAMN04488034_10845</name>
</gene>
<evidence type="ECO:0000313" key="3">
    <source>
        <dbReference type="Proteomes" id="UP000199448"/>
    </source>
</evidence>
<dbReference type="RefSeq" id="WP_093113960.1">
    <property type="nucleotide sequence ID" value="NZ_FNGG01000008.1"/>
</dbReference>
<evidence type="ECO:0000256" key="1">
    <source>
        <dbReference type="SAM" id="Phobius"/>
    </source>
</evidence>
<dbReference type="AlphaFoldDB" id="A0A1H5P2R3"/>
<dbReference type="EMBL" id="FNUG01000008">
    <property type="protein sequence ID" value="SEF08145.1"/>
    <property type="molecule type" value="Genomic_DNA"/>
</dbReference>
<name>A0A1H5P2R3_9FLAO</name>
<organism evidence="2 3">
    <name type="scientific">Salinimicrobium catena</name>
    <dbReference type="NCBI Taxonomy" id="390640"/>
    <lineage>
        <taxon>Bacteria</taxon>
        <taxon>Pseudomonadati</taxon>
        <taxon>Bacteroidota</taxon>
        <taxon>Flavobacteriia</taxon>
        <taxon>Flavobacteriales</taxon>
        <taxon>Flavobacteriaceae</taxon>
        <taxon>Salinimicrobium</taxon>
    </lineage>
</organism>
<keyword evidence="3" id="KW-1185">Reference proteome</keyword>
<dbReference type="Proteomes" id="UP000199448">
    <property type="component" value="Unassembled WGS sequence"/>
</dbReference>
<keyword evidence="1" id="KW-1133">Transmembrane helix</keyword>
<accession>A0A1H5P2R3</accession>
<reference evidence="2 3" key="1">
    <citation type="submission" date="2016-10" db="EMBL/GenBank/DDBJ databases">
        <authorList>
            <person name="de Groot N.N."/>
        </authorList>
    </citation>
    <scope>NUCLEOTIDE SEQUENCE [LARGE SCALE GENOMIC DNA]</scope>
    <source>
        <strain evidence="2 3">DSM 23553</strain>
    </source>
</reference>
<sequence length="176" mass="20074">MKKNGLPYRKDAGFKVPENYFSNLEARLMAQINSEEKDSALPQSSSPFKVPDTYFEDFESRVNEKLSAERKDVKVVPLFNKKHLSYLAGVAAVLAVIISSVVFNRSQNFNYNDLDVLAVENYLLETFEYTSPEETHLLKEGDFSFATTPSSNLDREALLEYLNENMEDPSLLLNEE</sequence>
<feature type="transmembrane region" description="Helical" evidence="1">
    <location>
        <begin position="84"/>
        <end position="103"/>
    </location>
</feature>
<dbReference type="OrthoDB" id="981524at2"/>
<keyword evidence="1" id="KW-0812">Transmembrane</keyword>
<protein>
    <submittedName>
        <fullName evidence="2">Uncharacterized protein</fullName>
    </submittedName>
</protein>
<keyword evidence="1" id="KW-0472">Membrane</keyword>
<evidence type="ECO:0000313" key="2">
    <source>
        <dbReference type="EMBL" id="SEF08145.1"/>
    </source>
</evidence>
<proteinExistence type="predicted"/>
<dbReference type="STRING" id="390640.SAMN04488034_10845"/>